<keyword evidence="6 13" id="KW-0812">Transmembrane</keyword>
<evidence type="ECO:0000256" key="12">
    <source>
        <dbReference type="ARBA" id="ARBA00047816"/>
    </source>
</evidence>
<evidence type="ECO:0000313" key="15">
    <source>
        <dbReference type="Proteomes" id="UP001283109"/>
    </source>
</evidence>
<comment type="subcellular location">
    <subcellularLocation>
        <location evidence="2">Cell membrane</location>
        <topology evidence="2">Multi-pass membrane protein</topology>
    </subcellularLocation>
</comment>
<dbReference type="InterPro" id="IPR021050">
    <property type="entry name" value="Cyt_c_oxidase_su4_actinobac"/>
</dbReference>
<evidence type="ECO:0000256" key="7">
    <source>
        <dbReference type="ARBA" id="ARBA00022967"/>
    </source>
</evidence>
<feature type="transmembrane region" description="Helical" evidence="13">
    <location>
        <begin position="7"/>
        <end position="25"/>
    </location>
</feature>
<evidence type="ECO:0000256" key="6">
    <source>
        <dbReference type="ARBA" id="ARBA00022692"/>
    </source>
</evidence>
<feature type="transmembrane region" description="Helical" evidence="13">
    <location>
        <begin position="45"/>
        <end position="74"/>
    </location>
</feature>
<comment type="similarity">
    <text evidence="3">Belongs to the cytochrome c oxidase bacterial subunit CtaF family.</text>
</comment>
<evidence type="ECO:0000256" key="10">
    <source>
        <dbReference type="ARBA" id="ARBA00031366"/>
    </source>
</evidence>
<dbReference type="Pfam" id="PF12270">
    <property type="entry name" value="Cyt_c_ox_IV"/>
    <property type="match status" value="1"/>
</dbReference>
<keyword evidence="7" id="KW-1278">Translocase</keyword>
<dbReference type="RefSeq" id="WP_318352849.1">
    <property type="nucleotide sequence ID" value="NZ_JAWQEV010000002.1"/>
</dbReference>
<dbReference type="EC" id="7.1.1.9" evidence="4"/>
<accession>A0ABU4GZ06</accession>
<evidence type="ECO:0000256" key="3">
    <source>
        <dbReference type="ARBA" id="ARBA00006870"/>
    </source>
</evidence>
<evidence type="ECO:0000256" key="2">
    <source>
        <dbReference type="ARBA" id="ARBA00004651"/>
    </source>
</evidence>
<keyword evidence="5" id="KW-1003">Cell membrane</keyword>
<evidence type="ECO:0000256" key="4">
    <source>
        <dbReference type="ARBA" id="ARBA00012949"/>
    </source>
</evidence>
<comment type="catalytic activity">
    <reaction evidence="12">
        <text>4 Fe(II)-[cytochrome c] + O2 + 8 H(+)(in) = 4 Fe(III)-[cytochrome c] + 2 H2O + 4 H(+)(out)</text>
        <dbReference type="Rhea" id="RHEA:11436"/>
        <dbReference type="Rhea" id="RHEA-COMP:10350"/>
        <dbReference type="Rhea" id="RHEA-COMP:14399"/>
        <dbReference type="ChEBI" id="CHEBI:15377"/>
        <dbReference type="ChEBI" id="CHEBI:15378"/>
        <dbReference type="ChEBI" id="CHEBI:15379"/>
        <dbReference type="ChEBI" id="CHEBI:29033"/>
        <dbReference type="ChEBI" id="CHEBI:29034"/>
        <dbReference type="EC" id="7.1.1.9"/>
    </reaction>
</comment>
<comment type="function">
    <text evidence="1">Part of cytochrome c oxidase, its function is unknown.</text>
</comment>
<organism evidence="14 15">
    <name type="scientific">Microbacterium arthrosphaerae</name>
    <dbReference type="NCBI Taxonomy" id="792652"/>
    <lineage>
        <taxon>Bacteria</taxon>
        <taxon>Bacillati</taxon>
        <taxon>Actinomycetota</taxon>
        <taxon>Actinomycetes</taxon>
        <taxon>Micrococcales</taxon>
        <taxon>Microbacteriaceae</taxon>
        <taxon>Microbacterium</taxon>
    </lineage>
</organism>
<keyword evidence="9 13" id="KW-0472">Membrane</keyword>
<keyword evidence="15" id="KW-1185">Reference proteome</keyword>
<proteinExistence type="inferred from homology"/>
<dbReference type="EMBL" id="JAWQEV010000002">
    <property type="protein sequence ID" value="MDW4572306.1"/>
    <property type="molecule type" value="Genomic_DNA"/>
</dbReference>
<sequence length="157" mass="17297">MRTNTGLWWLLSVFFFLVAVAYTAWNLIAHWSTVAADLPEDASPWLIATGSIEWVGSVALLFTALMGVLIAFYIGRVHHAQGGELPEDVLTADIDDGDPELGEFSPWSWWPIVLAFSAALGMIGLAVGAWLMPIGIAVFVVAIVGWVYEYYRGYFAR</sequence>
<evidence type="ECO:0000256" key="5">
    <source>
        <dbReference type="ARBA" id="ARBA00022475"/>
    </source>
</evidence>
<gene>
    <name evidence="14" type="ORF">R8Z58_05875</name>
</gene>
<evidence type="ECO:0000256" key="8">
    <source>
        <dbReference type="ARBA" id="ARBA00022989"/>
    </source>
</evidence>
<evidence type="ECO:0000256" key="9">
    <source>
        <dbReference type="ARBA" id="ARBA00023136"/>
    </source>
</evidence>
<keyword evidence="8 13" id="KW-1133">Transmembrane helix</keyword>
<dbReference type="Proteomes" id="UP001283109">
    <property type="component" value="Unassembled WGS sequence"/>
</dbReference>
<feature type="transmembrane region" description="Helical" evidence="13">
    <location>
        <begin position="134"/>
        <end position="151"/>
    </location>
</feature>
<evidence type="ECO:0000256" key="1">
    <source>
        <dbReference type="ARBA" id="ARBA00002536"/>
    </source>
</evidence>
<name>A0ABU4GZ06_9MICO</name>
<protein>
    <recommendedName>
        <fullName evidence="4">cytochrome-c oxidase</fullName>
        <ecNumber evidence="4">7.1.1.9</ecNumber>
    </recommendedName>
    <alternativeName>
        <fullName evidence="11">Cytochrome aa3 subunit 4</fullName>
    </alternativeName>
    <alternativeName>
        <fullName evidence="10">Cytochrome c oxidase polypeptide IV</fullName>
    </alternativeName>
</protein>
<evidence type="ECO:0000256" key="11">
    <source>
        <dbReference type="ARBA" id="ARBA00031401"/>
    </source>
</evidence>
<comment type="caution">
    <text evidence="14">The sequence shown here is derived from an EMBL/GenBank/DDBJ whole genome shotgun (WGS) entry which is preliminary data.</text>
</comment>
<reference evidence="14 15" key="1">
    <citation type="submission" date="2023-11" db="EMBL/GenBank/DDBJ databases">
        <title>Draft genome sequence of Microbacterium arthrosphaerae JCM 30492.</title>
        <authorList>
            <person name="Zhang G."/>
            <person name="Ding Y."/>
        </authorList>
    </citation>
    <scope>NUCLEOTIDE SEQUENCE [LARGE SCALE GENOMIC DNA]</scope>
    <source>
        <strain evidence="14 15">JCM 30492</strain>
    </source>
</reference>
<evidence type="ECO:0000256" key="13">
    <source>
        <dbReference type="SAM" id="Phobius"/>
    </source>
</evidence>
<evidence type="ECO:0000313" key="14">
    <source>
        <dbReference type="EMBL" id="MDW4572306.1"/>
    </source>
</evidence>